<evidence type="ECO:0000259" key="1">
    <source>
        <dbReference type="Pfam" id="PF01726"/>
    </source>
</evidence>
<name>A0A0F9SQC5_9ZZZZ</name>
<comment type="caution">
    <text evidence="2">The sequence shown here is derived from an EMBL/GenBank/DDBJ whole genome shotgun (WGS) entry which is preliminary data.</text>
</comment>
<dbReference type="GO" id="GO:0004252">
    <property type="term" value="F:serine-type endopeptidase activity"/>
    <property type="evidence" value="ECO:0007669"/>
    <property type="project" value="InterPro"/>
</dbReference>
<dbReference type="SUPFAM" id="SSF46785">
    <property type="entry name" value="Winged helix' DNA-binding domain"/>
    <property type="match status" value="1"/>
</dbReference>
<evidence type="ECO:0000313" key="2">
    <source>
        <dbReference type="EMBL" id="KKN39166.1"/>
    </source>
</evidence>
<organism evidence="2">
    <name type="scientific">marine sediment metagenome</name>
    <dbReference type="NCBI Taxonomy" id="412755"/>
    <lineage>
        <taxon>unclassified sequences</taxon>
        <taxon>metagenomes</taxon>
        <taxon>ecological metagenomes</taxon>
    </lineage>
</organism>
<protein>
    <recommendedName>
        <fullName evidence="1">LexA repressor DNA-binding domain-containing protein</fullName>
    </recommendedName>
</protein>
<accession>A0A0F9SQC5</accession>
<dbReference type="EMBL" id="LAZR01001780">
    <property type="protein sequence ID" value="KKN39166.1"/>
    <property type="molecule type" value="Genomic_DNA"/>
</dbReference>
<proteinExistence type="predicted"/>
<reference evidence="2" key="1">
    <citation type="journal article" date="2015" name="Nature">
        <title>Complex archaea that bridge the gap between prokaryotes and eukaryotes.</title>
        <authorList>
            <person name="Spang A."/>
            <person name="Saw J.H."/>
            <person name="Jorgensen S.L."/>
            <person name="Zaremba-Niedzwiedzka K."/>
            <person name="Martijn J."/>
            <person name="Lind A.E."/>
            <person name="van Eijk R."/>
            <person name="Schleper C."/>
            <person name="Guy L."/>
            <person name="Ettema T.J."/>
        </authorList>
    </citation>
    <scope>NUCLEOTIDE SEQUENCE</scope>
</reference>
<dbReference type="AlphaFoldDB" id="A0A0F9SQC5"/>
<dbReference type="InterPro" id="IPR036390">
    <property type="entry name" value="WH_DNA-bd_sf"/>
</dbReference>
<dbReference type="Pfam" id="PF01726">
    <property type="entry name" value="LexA_DNA_bind"/>
    <property type="match status" value="1"/>
</dbReference>
<dbReference type="InterPro" id="IPR036388">
    <property type="entry name" value="WH-like_DNA-bd_sf"/>
</dbReference>
<feature type="domain" description="LexA repressor DNA-binding" evidence="1">
    <location>
        <begin position="3"/>
        <end position="62"/>
    </location>
</feature>
<gene>
    <name evidence="2" type="ORF">LCGC14_0746360</name>
</gene>
<dbReference type="InterPro" id="IPR006199">
    <property type="entry name" value="LexA_DNA-bd_dom"/>
</dbReference>
<sequence>MLTPLSERQGEVLRFIVAYRERESIAPTLREISEAVGVPVYYSLNALERKGYIVRQYKQPRAITVLHNPDHPTVCPACERPFTVGTP</sequence>
<dbReference type="Gene3D" id="1.10.10.10">
    <property type="entry name" value="Winged helix-like DNA-binding domain superfamily/Winged helix DNA-binding domain"/>
    <property type="match status" value="1"/>
</dbReference>
<dbReference type="GO" id="GO:0006508">
    <property type="term" value="P:proteolysis"/>
    <property type="evidence" value="ECO:0007669"/>
    <property type="project" value="InterPro"/>
</dbReference>